<dbReference type="InterPro" id="IPR027417">
    <property type="entry name" value="P-loop_NTPase"/>
</dbReference>
<organism evidence="10 11">
    <name type="scientific">Streptomyces prunicolor</name>
    <dbReference type="NCBI Taxonomy" id="67348"/>
    <lineage>
        <taxon>Bacteria</taxon>
        <taxon>Bacillati</taxon>
        <taxon>Actinomycetota</taxon>
        <taxon>Actinomycetes</taxon>
        <taxon>Kitasatosporales</taxon>
        <taxon>Streptomycetaceae</taxon>
        <taxon>Streptomyces</taxon>
    </lineage>
</organism>
<evidence type="ECO:0000256" key="4">
    <source>
        <dbReference type="ARBA" id="ARBA00022475"/>
    </source>
</evidence>
<dbReference type="Gene3D" id="3.40.50.300">
    <property type="entry name" value="P-loop containing nucleotide triphosphate hydrolases"/>
    <property type="match status" value="2"/>
</dbReference>
<evidence type="ECO:0000256" key="2">
    <source>
        <dbReference type="ARBA" id="ARBA00005417"/>
    </source>
</evidence>
<feature type="region of interest" description="Disordered" evidence="8">
    <location>
        <begin position="337"/>
        <end position="406"/>
    </location>
</feature>
<dbReference type="CDD" id="cd03257">
    <property type="entry name" value="ABC_NikE_OppD_transporters"/>
    <property type="match status" value="2"/>
</dbReference>
<evidence type="ECO:0000256" key="1">
    <source>
        <dbReference type="ARBA" id="ARBA00004202"/>
    </source>
</evidence>
<evidence type="ECO:0000313" key="11">
    <source>
        <dbReference type="Proteomes" id="UP001187346"/>
    </source>
</evidence>
<keyword evidence="5" id="KW-0547">Nucleotide-binding</keyword>
<keyword evidence="3" id="KW-0813">Transport</keyword>
<dbReference type="NCBIfam" id="TIGR01727">
    <property type="entry name" value="oligo_HPY"/>
    <property type="match status" value="2"/>
</dbReference>
<dbReference type="Pfam" id="PF00005">
    <property type="entry name" value="ABC_tran"/>
    <property type="match status" value="2"/>
</dbReference>
<dbReference type="PROSITE" id="PS00211">
    <property type="entry name" value="ABC_TRANSPORTER_1"/>
    <property type="match status" value="2"/>
</dbReference>
<dbReference type="SUPFAM" id="SSF52540">
    <property type="entry name" value="P-loop containing nucleoside triphosphate hydrolases"/>
    <property type="match status" value="2"/>
</dbReference>
<feature type="domain" description="ABC transporter" evidence="9">
    <location>
        <begin position="5"/>
        <end position="252"/>
    </location>
</feature>
<accession>A0ABU4FFC1</accession>
<evidence type="ECO:0000256" key="6">
    <source>
        <dbReference type="ARBA" id="ARBA00022840"/>
    </source>
</evidence>
<sequence length="763" mass="81098">MNAVLEVRDLTVTLGTSPVVRGVDLTLRRGEVLCLVGESGTGKTLTALALMGLAPADARVGGSVRLLGEELLGLPVRELARIRGRRIAMVFQDPLHAFTPVRRVGDQIAEALRIHQQPRPRRESAQRRAVELLDFVGVPRPGWAARAYPHQLSGGMRQRAMIAMAMANNPDVLIADEPTSALDVTVQAQVLEALADVRRETGAALVLVTHDLGVVARTADRVAVLYAGRIVETGPVEAVLTRPRMPYTLGLVGSVPRPDARSPLTPIPGTAPAPGTAGPGCAFAPRCPLAEPDCVTSDIQLLGVDSPSRAGLAGFAAHEAACRRVRLVSQRTAVELFPPGGEAGGEAKGHVPGEELSGGLIAPPTPRHGTPGSWARPTPAVPGPPRPTPSLPPSTSPAPPTSPSPELVLRVTGLAKSYVPPTGRRRRERAVIAVEEVDLEVSRGETLALVGESGAGKSTALMEILSLTAPEAGVVEILGQDVARLTRRTARLLRGAVQIVPQDPMSSLDPRMPVGDIVAEPLYARRVPRDVVAARVPRLLGQVGLEAGDAERYPHQFSGGQRQRVAIARALAVEPALLLLDEPVSALDVSVQAQILDLLLRLKRELGPAYLLVSHDLAVVRQIADRVSVMYAGRTVETGPVDEVFDAPRHPYARALLSAVPLPDPVAERARRRIVLPGEPPSGVPVTAGCRFLARCPVAALLTPGRRTRCETEIPRATQVTVAGTHTVACHFPHGGMPWQHIRTDRGTSGRPWNQPPDRPPVH</sequence>
<protein>
    <submittedName>
        <fullName evidence="10">ABC transporter ATP-binding protein</fullName>
    </submittedName>
</protein>
<keyword evidence="11" id="KW-1185">Reference proteome</keyword>
<dbReference type="InterPro" id="IPR003593">
    <property type="entry name" value="AAA+_ATPase"/>
</dbReference>
<name>A0ABU4FFC1_9ACTN</name>
<dbReference type="Pfam" id="PF08352">
    <property type="entry name" value="oligo_HPY"/>
    <property type="match status" value="2"/>
</dbReference>
<dbReference type="InterPro" id="IPR003439">
    <property type="entry name" value="ABC_transporter-like_ATP-bd"/>
</dbReference>
<keyword evidence="4" id="KW-1003">Cell membrane</keyword>
<dbReference type="InterPro" id="IPR050388">
    <property type="entry name" value="ABC_Ni/Peptide_Import"/>
</dbReference>
<dbReference type="PANTHER" id="PTHR43297">
    <property type="entry name" value="OLIGOPEPTIDE TRANSPORT ATP-BINDING PROTEIN APPD"/>
    <property type="match status" value="1"/>
</dbReference>
<gene>
    <name evidence="10" type="ORF">R5A26_25325</name>
</gene>
<evidence type="ECO:0000256" key="3">
    <source>
        <dbReference type="ARBA" id="ARBA00022448"/>
    </source>
</evidence>
<dbReference type="SMART" id="SM00382">
    <property type="entry name" value="AAA"/>
    <property type="match status" value="2"/>
</dbReference>
<keyword evidence="7" id="KW-0472">Membrane</keyword>
<feature type="compositionally biased region" description="Pro residues" evidence="8">
    <location>
        <begin position="379"/>
        <end position="403"/>
    </location>
</feature>
<comment type="subcellular location">
    <subcellularLocation>
        <location evidence="1">Cell membrane</location>
        <topology evidence="1">Peripheral membrane protein</topology>
    </subcellularLocation>
</comment>
<dbReference type="GO" id="GO:0005524">
    <property type="term" value="F:ATP binding"/>
    <property type="evidence" value="ECO:0007669"/>
    <property type="project" value="UniProtKB-KW"/>
</dbReference>
<evidence type="ECO:0000256" key="8">
    <source>
        <dbReference type="SAM" id="MobiDB-lite"/>
    </source>
</evidence>
<dbReference type="PANTHER" id="PTHR43297:SF2">
    <property type="entry name" value="DIPEPTIDE TRANSPORT ATP-BINDING PROTEIN DPPD"/>
    <property type="match status" value="1"/>
</dbReference>
<evidence type="ECO:0000259" key="9">
    <source>
        <dbReference type="PROSITE" id="PS50893"/>
    </source>
</evidence>
<dbReference type="NCBIfam" id="NF008453">
    <property type="entry name" value="PRK11308.1"/>
    <property type="match status" value="2"/>
</dbReference>
<dbReference type="InterPro" id="IPR017871">
    <property type="entry name" value="ABC_transporter-like_CS"/>
</dbReference>
<dbReference type="InterPro" id="IPR013563">
    <property type="entry name" value="Oligopep_ABC_C"/>
</dbReference>
<evidence type="ECO:0000256" key="5">
    <source>
        <dbReference type="ARBA" id="ARBA00022741"/>
    </source>
</evidence>
<feature type="compositionally biased region" description="Pro residues" evidence="8">
    <location>
        <begin position="754"/>
        <end position="763"/>
    </location>
</feature>
<comment type="similarity">
    <text evidence="2">Belongs to the ABC transporter superfamily.</text>
</comment>
<dbReference type="EMBL" id="JAWMAJ010000088">
    <property type="protein sequence ID" value="MDV7219264.1"/>
    <property type="molecule type" value="Genomic_DNA"/>
</dbReference>
<keyword evidence="6 10" id="KW-0067">ATP-binding</keyword>
<evidence type="ECO:0000256" key="7">
    <source>
        <dbReference type="ARBA" id="ARBA00023136"/>
    </source>
</evidence>
<comment type="caution">
    <text evidence="10">The sequence shown here is derived from an EMBL/GenBank/DDBJ whole genome shotgun (WGS) entry which is preliminary data.</text>
</comment>
<dbReference type="Proteomes" id="UP001187346">
    <property type="component" value="Unassembled WGS sequence"/>
</dbReference>
<proteinExistence type="inferred from homology"/>
<feature type="domain" description="ABC transporter" evidence="9">
    <location>
        <begin position="409"/>
        <end position="657"/>
    </location>
</feature>
<dbReference type="PROSITE" id="PS50893">
    <property type="entry name" value="ABC_TRANSPORTER_2"/>
    <property type="match status" value="2"/>
</dbReference>
<reference evidence="10 11" key="1">
    <citation type="submission" date="2023-10" db="EMBL/GenBank/DDBJ databases">
        <title>Characterization of rhizosphere-enriched actinobacteria from wheat plants lab-grown on chernevaya soil.</title>
        <authorList>
            <person name="Tikhonova E.N."/>
            <person name="Konopkin A."/>
            <person name="Kravchenko I.K."/>
        </authorList>
    </citation>
    <scope>NUCLEOTIDE SEQUENCE [LARGE SCALE GENOMIC DNA]</scope>
    <source>
        <strain evidence="10 11">RR29</strain>
    </source>
</reference>
<dbReference type="RefSeq" id="WP_317773262.1">
    <property type="nucleotide sequence ID" value="NZ_JAWMAJ010000088.1"/>
</dbReference>
<dbReference type="NCBIfam" id="NF007739">
    <property type="entry name" value="PRK10419.1"/>
    <property type="match status" value="2"/>
</dbReference>
<feature type="region of interest" description="Disordered" evidence="8">
    <location>
        <begin position="739"/>
        <end position="763"/>
    </location>
</feature>
<evidence type="ECO:0000313" key="10">
    <source>
        <dbReference type="EMBL" id="MDV7219264.1"/>
    </source>
</evidence>